<comment type="caution">
    <text evidence="2">The sequence shown here is derived from an EMBL/GenBank/DDBJ whole genome shotgun (WGS) entry which is preliminary data.</text>
</comment>
<evidence type="ECO:0000313" key="3">
    <source>
        <dbReference type="Proteomes" id="UP000257109"/>
    </source>
</evidence>
<evidence type="ECO:0000313" key="2">
    <source>
        <dbReference type="EMBL" id="RDX62031.1"/>
    </source>
</evidence>
<proteinExistence type="predicted"/>
<accession>A0A371E7M5</accession>
<dbReference type="OrthoDB" id="1435746at2759"/>
<keyword evidence="3" id="KW-1185">Reference proteome</keyword>
<organism evidence="2 3">
    <name type="scientific">Mucuna pruriens</name>
    <name type="common">Velvet bean</name>
    <name type="synonym">Dolichos pruriens</name>
    <dbReference type="NCBI Taxonomy" id="157652"/>
    <lineage>
        <taxon>Eukaryota</taxon>
        <taxon>Viridiplantae</taxon>
        <taxon>Streptophyta</taxon>
        <taxon>Embryophyta</taxon>
        <taxon>Tracheophyta</taxon>
        <taxon>Spermatophyta</taxon>
        <taxon>Magnoliopsida</taxon>
        <taxon>eudicotyledons</taxon>
        <taxon>Gunneridae</taxon>
        <taxon>Pentapetalae</taxon>
        <taxon>rosids</taxon>
        <taxon>fabids</taxon>
        <taxon>Fabales</taxon>
        <taxon>Fabaceae</taxon>
        <taxon>Papilionoideae</taxon>
        <taxon>50 kb inversion clade</taxon>
        <taxon>NPAAA clade</taxon>
        <taxon>indigoferoid/millettioid clade</taxon>
        <taxon>Phaseoleae</taxon>
        <taxon>Mucuna</taxon>
    </lineage>
</organism>
<dbReference type="EMBL" id="QJKJ01015741">
    <property type="protein sequence ID" value="RDX62031.1"/>
    <property type="molecule type" value="Genomic_DNA"/>
</dbReference>
<dbReference type="Proteomes" id="UP000257109">
    <property type="component" value="Unassembled WGS sequence"/>
</dbReference>
<feature type="non-terminal residue" evidence="2">
    <location>
        <position position="1"/>
    </location>
</feature>
<sequence>MEGVKEEGDEEDKVEEIIRHKSGKRRTTSSIEHQTLQDLVYVKYNQAFHERYECHDLIDPIALNEIDDSNEWIVGELDGEGEDAEEMLLVTLV</sequence>
<reference evidence="2" key="1">
    <citation type="submission" date="2018-05" db="EMBL/GenBank/DDBJ databases">
        <title>Draft genome of Mucuna pruriens seed.</title>
        <authorList>
            <person name="Nnadi N.E."/>
            <person name="Vos R."/>
            <person name="Hasami M.H."/>
            <person name="Devisetty U.K."/>
            <person name="Aguiy J.C."/>
        </authorList>
    </citation>
    <scope>NUCLEOTIDE SEQUENCE [LARGE SCALE GENOMIC DNA]</scope>
    <source>
        <strain evidence="2">JCA_2017</strain>
    </source>
</reference>
<name>A0A371E7M5_MUCPR</name>
<evidence type="ECO:0000256" key="1">
    <source>
        <dbReference type="SAM" id="MobiDB-lite"/>
    </source>
</evidence>
<dbReference type="AlphaFoldDB" id="A0A371E7M5"/>
<gene>
    <name evidence="2" type="ORF">CR513_59680</name>
</gene>
<protein>
    <submittedName>
        <fullName evidence="2">Uncharacterized protein</fullName>
    </submittedName>
</protein>
<feature type="region of interest" description="Disordered" evidence="1">
    <location>
        <begin position="1"/>
        <end position="30"/>
    </location>
</feature>